<dbReference type="OMA" id="NAYQCKS"/>
<dbReference type="AlphaFoldDB" id="M7ZU56"/>
<dbReference type="eggNOG" id="ENOG502R4SV">
    <property type="taxonomic scope" value="Eukaryota"/>
</dbReference>
<evidence type="ECO:0000313" key="1">
    <source>
        <dbReference type="EMBL" id="EMS66733.1"/>
    </source>
</evidence>
<dbReference type="PANTHER" id="PTHR34998:SF4">
    <property type="match status" value="1"/>
</dbReference>
<accession>M7ZU56</accession>
<reference evidence="1" key="1">
    <citation type="journal article" date="2013" name="Nature">
        <title>Draft genome of the wheat A-genome progenitor Triticum urartu.</title>
        <authorList>
            <person name="Ling H.Q."/>
            <person name="Zhao S."/>
            <person name="Liu D."/>
            <person name="Wang J."/>
            <person name="Sun H."/>
            <person name="Zhang C."/>
            <person name="Fan H."/>
            <person name="Li D."/>
            <person name="Dong L."/>
            <person name="Tao Y."/>
            <person name="Gao C."/>
            <person name="Wu H."/>
            <person name="Li Y."/>
            <person name="Cui Y."/>
            <person name="Guo X."/>
            <person name="Zheng S."/>
            <person name="Wang B."/>
            <person name="Yu K."/>
            <person name="Liang Q."/>
            <person name="Yang W."/>
            <person name="Lou X."/>
            <person name="Chen J."/>
            <person name="Feng M."/>
            <person name="Jian J."/>
            <person name="Zhang X."/>
            <person name="Luo G."/>
            <person name="Jiang Y."/>
            <person name="Liu J."/>
            <person name="Wang Z."/>
            <person name="Sha Y."/>
            <person name="Zhang B."/>
            <person name="Wu H."/>
            <person name="Tang D."/>
            <person name="Shen Q."/>
            <person name="Xue P."/>
            <person name="Zou S."/>
            <person name="Wang X."/>
            <person name="Liu X."/>
            <person name="Wang F."/>
            <person name="Yang Y."/>
            <person name="An X."/>
            <person name="Dong Z."/>
            <person name="Zhang K."/>
            <person name="Zhang X."/>
            <person name="Luo M.C."/>
            <person name="Dvorak J."/>
            <person name="Tong Y."/>
            <person name="Wang J."/>
            <person name="Yang H."/>
            <person name="Li Z."/>
            <person name="Wang D."/>
            <person name="Zhang A."/>
            <person name="Wang J."/>
        </authorList>
    </citation>
    <scope>NUCLEOTIDE SEQUENCE</scope>
</reference>
<dbReference type="PANTHER" id="PTHR34998">
    <property type="entry name" value="OS04G0357400 PROTEIN-RELATED"/>
    <property type="match status" value="1"/>
</dbReference>
<protein>
    <submittedName>
        <fullName evidence="1">Uncharacterized protein</fullName>
    </submittedName>
</protein>
<name>M7ZU56_TRIUA</name>
<gene>
    <name evidence="1" type="ORF">TRIUR3_04932</name>
</gene>
<proteinExistence type="predicted"/>
<dbReference type="EMBL" id="KD027843">
    <property type="protein sequence ID" value="EMS66733.1"/>
    <property type="molecule type" value="Genomic_DNA"/>
</dbReference>
<organism evidence="1">
    <name type="scientific">Triticum urartu</name>
    <name type="common">Red wild einkorn</name>
    <name type="synonym">Crithodium urartu</name>
    <dbReference type="NCBI Taxonomy" id="4572"/>
    <lineage>
        <taxon>Eukaryota</taxon>
        <taxon>Viridiplantae</taxon>
        <taxon>Streptophyta</taxon>
        <taxon>Embryophyta</taxon>
        <taxon>Tracheophyta</taxon>
        <taxon>Spermatophyta</taxon>
        <taxon>Magnoliopsida</taxon>
        <taxon>Liliopsida</taxon>
        <taxon>Poales</taxon>
        <taxon>Poaceae</taxon>
        <taxon>BOP clade</taxon>
        <taxon>Pooideae</taxon>
        <taxon>Triticodae</taxon>
        <taxon>Triticeae</taxon>
        <taxon>Triticinae</taxon>
        <taxon>Triticum</taxon>
    </lineage>
</organism>
<sequence length="116" mass="11821">MDRKVCISVVILALAVLAGPGAKAAALAGGAASIDAGAAVRQLMSVSLPSSMKLQDGVASELAVASVVNLARHRRLLSLGFPPAVLGNRAACNPTCPGQGQPYTDHGCNSRYLCRH</sequence>